<sequence>MRILPGFRVSIVAVTAFAAALMVATFAGSISAADCGSTASAGIDWGGCNKKNLMLEGGDFQKGNLADTDFTLTNLSDSNLASANLEKATLVRTWFTGSDLTKANFSKVEAYRSGFEGVNAEGANFTGAELQRANFNRAVLKGVNFEKAELGRVTFKGADVTGVNFALTNLSRADLTGATFTGPISFDRAFMFLTRISGLDLSQATGLDAAQVALACGDSNTKLPSGMATPTSWPCEAD</sequence>
<dbReference type="SUPFAM" id="SSF141571">
    <property type="entry name" value="Pentapeptide repeat-like"/>
    <property type="match status" value="1"/>
</dbReference>
<dbReference type="EMBL" id="JACIDW010000003">
    <property type="protein sequence ID" value="MBB3964243.1"/>
    <property type="molecule type" value="Genomic_DNA"/>
</dbReference>
<accession>A0A7W6CNH0</accession>
<feature type="chain" id="PRO_5031078077" evidence="1">
    <location>
        <begin position="33"/>
        <end position="238"/>
    </location>
</feature>
<evidence type="ECO:0000313" key="3">
    <source>
        <dbReference type="Proteomes" id="UP000582090"/>
    </source>
</evidence>
<evidence type="ECO:0000256" key="1">
    <source>
        <dbReference type="SAM" id="SignalP"/>
    </source>
</evidence>
<gene>
    <name evidence="2" type="ORF">GGQ67_001882</name>
</gene>
<dbReference type="PANTHER" id="PTHR14136:SF17">
    <property type="entry name" value="BTB_POZ DOMAIN-CONTAINING PROTEIN KCTD9"/>
    <property type="match status" value="1"/>
</dbReference>
<dbReference type="InterPro" id="IPR001646">
    <property type="entry name" value="5peptide_repeat"/>
</dbReference>
<name>A0A7W6CNH0_9HYPH</name>
<protein>
    <submittedName>
        <fullName evidence="2">Uncharacterized protein YjbI with pentapeptide repeats</fullName>
    </submittedName>
</protein>
<proteinExistence type="predicted"/>
<keyword evidence="3" id="KW-1185">Reference proteome</keyword>
<organism evidence="2 3">
    <name type="scientific">Rhizobium metallidurans</name>
    <dbReference type="NCBI Taxonomy" id="1265931"/>
    <lineage>
        <taxon>Bacteria</taxon>
        <taxon>Pseudomonadati</taxon>
        <taxon>Pseudomonadota</taxon>
        <taxon>Alphaproteobacteria</taxon>
        <taxon>Hyphomicrobiales</taxon>
        <taxon>Rhizobiaceae</taxon>
        <taxon>Rhizobium/Agrobacterium group</taxon>
        <taxon>Rhizobium</taxon>
    </lineage>
</organism>
<feature type="signal peptide" evidence="1">
    <location>
        <begin position="1"/>
        <end position="32"/>
    </location>
</feature>
<comment type="caution">
    <text evidence="2">The sequence shown here is derived from an EMBL/GenBank/DDBJ whole genome shotgun (WGS) entry which is preliminary data.</text>
</comment>
<dbReference type="Pfam" id="PF00805">
    <property type="entry name" value="Pentapeptide"/>
    <property type="match status" value="2"/>
</dbReference>
<dbReference type="Gene3D" id="2.160.20.80">
    <property type="entry name" value="E3 ubiquitin-protein ligase SopA"/>
    <property type="match status" value="1"/>
</dbReference>
<evidence type="ECO:0000313" key="2">
    <source>
        <dbReference type="EMBL" id="MBB3964243.1"/>
    </source>
</evidence>
<dbReference type="Proteomes" id="UP000582090">
    <property type="component" value="Unassembled WGS sequence"/>
</dbReference>
<reference evidence="2 3" key="1">
    <citation type="submission" date="2020-08" db="EMBL/GenBank/DDBJ databases">
        <title>Genomic Encyclopedia of Type Strains, Phase IV (KMG-IV): sequencing the most valuable type-strain genomes for metagenomic binning, comparative biology and taxonomic classification.</title>
        <authorList>
            <person name="Goeker M."/>
        </authorList>
    </citation>
    <scope>NUCLEOTIDE SEQUENCE [LARGE SCALE GENOMIC DNA]</scope>
    <source>
        <strain evidence="2 3">DSM 26575</strain>
    </source>
</reference>
<dbReference type="PANTHER" id="PTHR14136">
    <property type="entry name" value="BTB_POZ DOMAIN-CONTAINING PROTEIN KCTD9"/>
    <property type="match status" value="1"/>
</dbReference>
<dbReference type="AlphaFoldDB" id="A0A7W6CNH0"/>
<keyword evidence="1" id="KW-0732">Signal</keyword>
<dbReference type="InterPro" id="IPR051082">
    <property type="entry name" value="Pentapeptide-BTB/POZ_domain"/>
</dbReference>